<feature type="domain" description="Glycosyl transferase family 1" evidence="1">
    <location>
        <begin position="206"/>
        <end position="355"/>
    </location>
</feature>
<dbReference type="Pfam" id="PF00534">
    <property type="entry name" value="Glycos_transf_1"/>
    <property type="match status" value="1"/>
</dbReference>
<dbReference type="RefSeq" id="WP_214175006.1">
    <property type="nucleotide sequence ID" value="NZ_JAHCVK010000002.1"/>
</dbReference>
<dbReference type="Gene3D" id="3.40.50.2000">
    <property type="entry name" value="Glycogen Phosphorylase B"/>
    <property type="match status" value="1"/>
</dbReference>
<accession>A0ABS5SCD0</accession>
<sequence length="393" mass="44886">MKLLLKKIRGFLRLHNPLPHDGPKVISSFAFKQPPIGRVLVSYLEYVLLLDEEDSQFDGHSRNWESREIIRIFNRLGYDVDAVNWTNHDFVPSEQYSAVFDIHVNLQRLARKLPTGTKKILHLTGSYPLYQNDAELRRVANLVKRTGMPYSPKRIVPLPEDSLRSLEVADACTLIGNEHTLQTYPPCYRDKINLVSVSASRLPTTKRTNELPKTREFLFFYGGGAVHKGLDLVLEVFAKNSELKLHVVGNYDVETDFMKIYGKELTELPNIKYHGFVYPNSHEFNKIVKNVFCFVAPSCSEASSSAVVTCLQVGLYPIISRDNGVTLPFAAGAYLEECSVEEIEHAVWQAYRMEESELKKQTLQCQDYALEQFSRKRFSQNMTRALTVIMNGV</sequence>
<name>A0ABS5SCD0_9BACT</name>
<gene>
    <name evidence="2" type="ORF">KI810_08130</name>
</gene>
<dbReference type="InterPro" id="IPR001296">
    <property type="entry name" value="Glyco_trans_1"/>
</dbReference>
<dbReference type="EMBL" id="JAHCVK010000002">
    <property type="protein sequence ID" value="MBT0653021.1"/>
    <property type="molecule type" value="Genomic_DNA"/>
</dbReference>
<keyword evidence="3" id="KW-1185">Reference proteome</keyword>
<reference evidence="2 3" key="1">
    <citation type="submission" date="2021-05" db="EMBL/GenBank/DDBJ databases">
        <title>The draft genome of Geobacter luticola JCM 17780.</title>
        <authorList>
            <person name="Xu Z."/>
            <person name="Masuda Y."/>
            <person name="Itoh H."/>
            <person name="Senoo K."/>
        </authorList>
    </citation>
    <scope>NUCLEOTIDE SEQUENCE [LARGE SCALE GENOMIC DNA]</scope>
    <source>
        <strain evidence="2 3">JCM 17780</strain>
    </source>
</reference>
<organism evidence="2 3">
    <name type="scientific">Geomobilimonas luticola</name>
    <dbReference type="NCBI Taxonomy" id="1114878"/>
    <lineage>
        <taxon>Bacteria</taxon>
        <taxon>Pseudomonadati</taxon>
        <taxon>Thermodesulfobacteriota</taxon>
        <taxon>Desulfuromonadia</taxon>
        <taxon>Geobacterales</taxon>
        <taxon>Geobacteraceae</taxon>
        <taxon>Geomobilimonas</taxon>
    </lineage>
</organism>
<evidence type="ECO:0000313" key="2">
    <source>
        <dbReference type="EMBL" id="MBT0653021.1"/>
    </source>
</evidence>
<proteinExistence type="predicted"/>
<dbReference type="SUPFAM" id="SSF53756">
    <property type="entry name" value="UDP-Glycosyltransferase/glycogen phosphorylase"/>
    <property type="match status" value="1"/>
</dbReference>
<protein>
    <submittedName>
        <fullName evidence="2">Glycosyltransferase</fullName>
    </submittedName>
</protein>
<evidence type="ECO:0000313" key="3">
    <source>
        <dbReference type="Proteomes" id="UP000756860"/>
    </source>
</evidence>
<comment type="caution">
    <text evidence="2">The sequence shown here is derived from an EMBL/GenBank/DDBJ whole genome shotgun (WGS) entry which is preliminary data.</text>
</comment>
<dbReference type="Proteomes" id="UP000756860">
    <property type="component" value="Unassembled WGS sequence"/>
</dbReference>
<evidence type="ECO:0000259" key="1">
    <source>
        <dbReference type="Pfam" id="PF00534"/>
    </source>
</evidence>